<evidence type="ECO:0000256" key="1">
    <source>
        <dbReference type="ARBA" id="ARBA00023015"/>
    </source>
</evidence>
<evidence type="ECO:0000256" key="2">
    <source>
        <dbReference type="ARBA" id="ARBA00023125"/>
    </source>
</evidence>
<dbReference type="Proteomes" id="UP000252585">
    <property type="component" value="Unassembled WGS sequence"/>
</dbReference>
<dbReference type="InterPro" id="IPR000835">
    <property type="entry name" value="HTH_MarR-typ"/>
</dbReference>
<dbReference type="SUPFAM" id="SSF46785">
    <property type="entry name" value="Winged helix' DNA-binding domain"/>
    <property type="match status" value="1"/>
</dbReference>
<sequence>MEKFDNILDQQLCFEVYKAASNFQRLYTEILKPYALTFPQYLVLLALYEKQPILAKDISARLGIGIGTLNPILTRMINNDWIEKKQSDTDKRSYHLFLTGKAKSSKTSIKKAIEDKITSCDLIDQDTILLMNQMKQLNDKLQHTL</sequence>
<evidence type="ECO:0000256" key="3">
    <source>
        <dbReference type="ARBA" id="ARBA00023163"/>
    </source>
</evidence>
<dbReference type="Gene3D" id="1.10.10.10">
    <property type="entry name" value="Winged helix-like DNA-binding domain superfamily/Winged helix DNA-binding domain"/>
    <property type="match status" value="1"/>
</dbReference>
<protein>
    <submittedName>
        <fullName evidence="5">MarR family transcriptional regulator</fullName>
    </submittedName>
</protein>
<dbReference type="RefSeq" id="WP_114351617.1">
    <property type="nucleotide sequence ID" value="NZ_QPJJ01000002.1"/>
</dbReference>
<reference evidence="5 6" key="1">
    <citation type="submission" date="2018-07" db="EMBL/GenBank/DDBJ databases">
        <title>Genomic Encyclopedia of Type Strains, Phase IV (KMG-IV): sequencing the most valuable type-strain genomes for metagenomic binning, comparative biology and taxonomic classification.</title>
        <authorList>
            <person name="Goeker M."/>
        </authorList>
    </citation>
    <scope>NUCLEOTIDE SEQUENCE [LARGE SCALE GENOMIC DNA]</scope>
    <source>
        <strain evidence="5 6">DSM 27696</strain>
    </source>
</reference>
<dbReference type="InterPro" id="IPR036388">
    <property type="entry name" value="WH-like_DNA-bd_sf"/>
</dbReference>
<evidence type="ECO:0000259" key="4">
    <source>
        <dbReference type="PROSITE" id="PS50995"/>
    </source>
</evidence>
<dbReference type="EMBL" id="QPJJ01000002">
    <property type="protein sequence ID" value="RCW76848.1"/>
    <property type="molecule type" value="Genomic_DNA"/>
</dbReference>
<keyword evidence="1" id="KW-0805">Transcription regulation</keyword>
<dbReference type="InterPro" id="IPR036390">
    <property type="entry name" value="WH_DNA-bd_sf"/>
</dbReference>
<dbReference type="OrthoDB" id="9806864at2"/>
<dbReference type="Pfam" id="PF01047">
    <property type="entry name" value="MarR"/>
    <property type="match status" value="1"/>
</dbReference>
<dbReference type="PROSITE" id="PS50995">
    <property type="entry name" value="HTH_MARR_2"/>
    <property type="match status" value="1"/>
</dbReference>
<dbReference type="PROSITE" id="PS01117">
    <property type="entry name" value="HTH_MARR_1"/>
    <property type="match status" value="1"/>
</dbReference>
<dbReference type="PANTHER" id="PTHR42756:SF1">
    <property type="entry name" value="TRANSCRIPTIONAL REPRESSOR OF EMRAB OPERON"/>
    <property type="match status" value="1"/>
</dbReference>
<keyword evidence="3" id="KW-0804">Transcription</keyword>
<comment type="caution">
    <text evidence="5">The sequence shown here is derived from an EMBL/GenBank/DDBJ whole genome shotgun (WGS) entry which is preliminary data.</text>
</comment>
<keyword evidence="6" id="KW-1185">Reference proteome</keyword>
<keyword evidence="2" id="KW-0238">DNA-binding</keyword>
<evidence type="ECO:0000313" key="6">
    <source>
        <dbReference type="Proteomes" id="UP000252585"/>
    </source>
</evidence>
<organism evidence="5 6">
    <name type="scientific">Saliterribacillus persicus</name>
    <dbReference type="NCBI Taxonomy" id="930114"/>
    <lineage>
        <taxon>Bacteria</taxon>
        <taxon>Bacillati</taxon>
        <taxon>Bacillota</taxon>
        <taxon>Bacilli</taxon>
        <taxon>Bacillales</taxon>
        <taxon>Bacillaceae</taxon>
        <taxon>Saliterribacillus</taxon>
    </lineage>
</organism>
<gene>
    <name evidence="5" type="ORF">DFR57_102123</name>
</gene>
<dbReference type="GO" id="GO:0003700">
    <property type="term" value="F:DNA-binding transcription factor activity"/>
    <property type="evidence" value="ECO:0007669"/>
    <property type="project" value="InterPro"/>
</dbReference>
<dbReference type="SMART" id="SM00347">
    <property type="entry name" value="HTH_MARR"/>
    <property type="match status" value="1"/>
</dbReference>
<accession>A0A368YBN9</accession>
<dbReference type="InterPro" id="IPR023187">
    <property type="entry name" value="Tscrpt_reg_MarR-type_CS"/>
</dbReference>
<name>A0A368YBN9_9BACI</name>
<feature type="domain" description="HTH marR-type" evidence="4">
    <location>
        <begin position="9"/>
        <end position="143"/>
    </location>
</feature>
<evidence type="ECO:0000313" key="5">
    <source>
        <dbReference type="EMBL" id="RCW76848.1"/>
    </source>
</evidence>
<dbReference type="GO" id="GO:0003677">
    <property type="term" value="F:DNA binding"/>
    <property type="evidence" value="ECO:0007669"/>
    <property type="project" value="UniProtKB-KW"/>
</dbReference>
<dbReference type="PANTHER" id="PTHR42756">
    <property type="entry name" value="TRANSCRIPTIONAL REGULATOR, MARR"/>
    <property type="match status" value="1"/>
</dbReference>
<dbReference type="AlphaFoldDB" id="A0A368YBN9"/>
<proteinExistence type="predicted"/>